<dbReference type="Gene3D" id="3.30.830.10">
    <property type="entry name" value="Metalloenzyme, LuxS/M16 peptidase-like"/>
    <property type="match status" value="2"/>
</dbReference>
<reference evidence="12" key="1">
    <citation type="journal article" date="2016" name="Nat. Genet.">
        <title>A high-quality carrot genome assembly provides new insights into carotenoid accumulation and asterid genome evolution.</title>
        <authorList>
            <person name="Iorizzo M."/>
            <person name="Ellison S."/>
            <person name="Senalik D."/>
            <person name="Zeng P."/>
            <person name="Satapoomin P."/>
            <person name="Huang J."/>
            <person name="Bowman M."/>
            <person name="Iovene M."/>
            <person name="Sanseverino W."/>
            <person name="Cavagnaro P."/>
            <person name="Yildiz M."/>
            <person name="Macko-Podgorni A."/>
            <person name="Moranska E."/>
            <person name="Grzebelus E."/>
            <person name="Grzebelus D."/>
            <person name="Ashrafi H."/>
            <person name="Zheng Z."/>
            <person name="Cheng S."/>
            <person name="Spooner D."/>
            <person name="Van Deynze A."/>
            <person name="Simon P."/>
        </authorList>
    </citation>
    <scope>NUCLEOTIDE SEQUENCE [LARGE SCALE GENOMIC DNA]</scope>
    <source>
        <tissue evidence="12">Leaf</tissue>
    </source>
</reference>
<keyword evidence="4" id="KW-0479">Metal-binding</keyword>
<evidence type="ECO:0000256" key="6">
    <source>
        <dbReference type="ARBA" id="ARBA00022833"/>
    </source>
</evidence>
<evidence type="ECO:0000256" key="3">
    <source>
        <dbReference type="ARBA" id="ARBA00022670"/>
    </source>
</evidence>
<keyword evidence="14" id="KW-1185">Reference proteome</keyword>
<keyword evidence="6" id="KW-0862">Zinc</keyword>
<dbReference type="KEGG" id="dcr:108206968"/>
<keyword evidence="8" id="KW-0496">Mitochondrion</keyword>
<evidence type="ECO:0000313" key="14">
    <source>
        <dbReference type="Proteomes" id="UP000077755"/>
    </source>
</evidence>
<evidence type="ECO:0000259" key="10">
    <source>
        <dbReference type="Pfam" id="PF00675"/>
    </source>
</evidence>
<dbReference type="SUPFAM" id="SSF63411">
    <property type="entry name" value="LuxS/MPP-like metallohydrolase"/>
    <property type="match status" value="2"/>
</dbReference>
<evidence type="ECO:0008006" key="15">
    <source>
        <dbReference type="Google" id="ProtNLM"/>
    </source>
</evidence>
<feature type="domain" description="Peptidase M16 N-terminal" evidence="10">
    <location>
        <begin position="87"/>
        <end position="239"/>
    </location>
</feature>
<dbReference type="AlphaFoldDB" id="A0A169WKW1"/>
<name>A0A169WKW1_DAUCS</name>
<evidence type="ECO:0000256" key="8">
    <source>
        <dbReference type="ARBA" id="ARBA00023128"/>
    </source>
</evidence>
<evidence type="ECO:0000256" key="1">
    <source>
        <dbReference type="ARBA" id="ARBA00001947"/>
    </source>
</evidence>
<dbReference type="GO" id="GO:0005739">
    <property type="term" value="C:mitochondrion"/>
    <property type="evidence" value="ECO:0007669"/>
    <property type="project" value="UniProtKB-SubCell"/>
</dbReference>
<feature type="domain" description="Peptidase M16 C-terminal" evidence="11">
    <location>
        <begin position="246"/>
        <end position="433"/>
    </location>
</feature>
<reference evidence="13" key="2">
    <citation type="submission" date="2022-03" db="EMBL/GenBank/DDBJ databases">
        <title>Draft title - Genomic analysis of global carrot germplasm unveils the trajectory of domestication and the origin of high carotenoid orange carrot.</title>
        <authorList>
            <person name="Iorizzo M."/>
            <person name="Ellison S."/>
            <person name="Senalik D."/>
            <person name="Macko-Podgorni A."/>
            <person name="Grzebelus D."/>
            <person name="Bostan H."/>
            <person name="Rolling W."/>
            <person name="Curaba J."/>
            <person name="Simon P."/>
        </authorList>
    </citation>
    <scope>NUCLEOTIDE SEQUENCE</scope>
    <source>
        <tissue evidence="13">Leaf</tissue>
    </source>
</reference>
<dbReference type="PANTHER" id="PTHR11851">
    <property type="entry name" value="METALLOPROTEASE"/>
    <property type="match status" value="1"/>
</dbReference>
<dbReference type="InterPro" id="IPR007863">
    <property type="entry name" value="Peptidase_M16_C"/>
</dbReference>
<accession>A0A169WKW1</accession>
<evidence type="ECO:0000256" key="4">
    <source>
        <dbReference type="ARBA" id="ARBA00022723"/>
    </source>
</evidence>
<evidence type="ECO:0000313" key="12">
    <source>
        <dbReference type="EMBL" id="KZN04816.1"/>
    </source>
</evidence>
<evidence type="ECO:0000256" key="5">
    <source>
        <dbReference type="ARBA" id="ARBA00022801"/>
    </source>
</evidence>
<dbReference type="GO" id="GO:0006508">
    <property type="term" value="P:proteolysis"/>
    <property type="evidence" value="ECO:0007669"/>
    <property type="project" value="UniProtKB-KW"/>
</dbReference>
<dbReference type="GO" id="GO:0008237">
    <property type="term" value="F:metallopeptidase activity"/>
    <property type="evidence" value="ECO:0007669"/>
    <property type="project" value="UniProtKB-KW"/>
</dbReference>
<comment type="subcellular location">
    <subcellularLocation>
        <location evidence="2">Mitochondrion</location>
    </subcellularLocation>
</comment>
<dbReference type="OrthoDB" id="10251424at2759"/>
<dbReference type="FunFam" id="3.30.830.10:FF:000008">
    <property type="entry name" value="Mitochondrial-processing peptidase subunit beta"/>
    <property type="match status" value="1"/>
</dbReference>
<evidence type="ECO:0000313" key="13">
    <source>
        <dbReference type="EMBL" id="WOG87138.1"/>
    </source>
</evidence>
<dbReference type="PANTHER" id="PTHR11851:SF149">
    <property type="entry name" value="GH01077P"/>
    <property type="match status" value="1"/>
</dbReference>
<dbReference type="InterPro" id="IPR050361">
    <property type="entry name" value="MPP/UQCRC_Complex"/>
</dbReference>
<dbReference type="InterPro" id="IPR011765">
    <property type="entry name" value="Pept_M16_N"/>
</dbReference>
<dbReference type="STRING" id="79200.A0A169WKW1"/>
<evidence type="ECO:0000256" key="9">
    <source>
        <dbReference type="SAM" id="MobiDB-lite"/>
    </source>
</evidence>
<evidence type="ECO:0000256" key="7">
    <source>
        <dbReference type="ARBA" id="ARBA00023049"/>
    </source>
</evidence>
<dbReference type="OMA" id="IRSYMYW"/>
<dbReference type="GO" id="GO:0046872">
    <property type="term" value="F:metal ion binding"/>
    <property type="evidence" value="ECO:0007669"/>
    <property type="project" value="UniProtKB-KW"/>
</dbReference>
<proteinExistence type="predicted"/>
<organism evidence="12">
    <name type="scientific">Daucus carota subsp. sativus</name>
    <name type="common">Carrot</name>
    <dbReference type="NCBI Taxonomy" id="79200"/>
    <lineage>
        <taxon>Eukaryota</taxon>
        <taxon>Viridiplantae</taxon>
        <taxon>Streptophyta</taxon>
        <taxon>Embryophyta</taxon>
        <taxon>Tracheophyta</taxon>
        <taxon>Spermatophyta</taxon>
        <taxon>Magnoliopsida</taxon>
        <taxon>eudicotyledons</taxon>
        <taxon>Gunneridae</taxon>
        <taxon>Pentapetalae</taxon>
        <taxon>asterids</taxon>
        <taxon>campanulids</taxon>
        <taxon>Apiales</taxon>
        <taxon>Apiaceae</taxon>
        <taxon>Apioideae</taxon>
        <taxon>Scandiceae</taxon>
        <taxon>Daucinae</taxon>
        <taxon>Daucus</taxon>
        <taxon>Daucus sect. Daucus</taxon>
    </lineage>
</organism>
<comment type="cofactor">
    <cofactor evidence="1">
        <name>Zn(2+)</name>
        <dbReference type="ChEBI" id="CHEBI:29105"/>
    </cofactor>
</comment>
<keyword evidence="5" id="KW-0378">Hydrolase</keyword>
<dbReference type="FunFam" id="3.30.830.10:FF:000001">
    <property type="entry name" value="Mitochondrial-processing peptidase subunit beta, mitochondrial"/>
    <property type="match status" value="1"/>
</dbReference>
<keyword evidence="3" id="KW-0645">Protease</keyword>
<protein>
    <recommendedName>
        <fullName evidence="15">Peptidase M16 C-terminal domain-containing protein</fullName>
    </recommendedName>
</protein>
<evidence type="ECO:0000256" key="2">
    <source>
        <dbReference type="ARBA" id="ARBA00004173"/>
    </source>
</evidence>
<feature type="region of interest" description="Disordered" evidence="9">
    <location>
        <begin position="1"/>
        <end position="25"/>
    </location>
</feature>
<dbReference type="Pfam" id="PF00675">
    <property type="entry name" value="Peptidase_M16"/>
    <property type="match status" value="1"/>
</dbReference>
<dbReference type="Gramene" id="KZN04816">
    <property type="protein sequence ID" value="KZN04816"/>
    <property type="gene ID" value="DCAR_005653"/>
</dbReference>
<dbReference type="Pfam" id="PF05193">
    <property type="entry name" value="Peptidase_M16_C"/>
    <property type="match status" value="1"/>
</dbReference>
<dbReference type="InterPro" id="IPR011249">
    <property type="entry name" value="Metalloenz_LuxS/M16"/>
</dbReference>
<dbReference type="EMBL" id="CP093344">
    <property type="protein sequence ID" value="WOG87138.1"/>
    <property type="molecule type" value="Genomic_DNA"/>
</dbReference>
<dbReference type="EMBL" id="LNRQ01000002">
    <property type="protein sequence ID" value="KZN04816.1"/>
    <property type="molecule type" value="Genomic_DNA"/>
</dbReference>
<keyword evidence="7" id="KW-0482">Metalloprotease</keyword>
<sequence>MAKGHVLNLARRSHRHSQSISTLPGPPGPYVMIYDRLAEAVKQKLKRLENPEDRFLKYNNPHPKDMIPPPPLSFPLTRVTTLPNGLRVATESAPNSPNMATVGIWIDAGSRYEPDNTHGTASFLDRIIFTGSKRRKKRQLEQIENIGGELFAETFREKTSYYATVMGNHVPLAFDILSDILQNPRFTTKRIHIVRNEILKEFMNQDNHKVLAQTEELIFDQLHATAFQHSPLGRTISGPAKNISLITEEDLQNYISTHYTAPRMVIVASGAVKHEDIVEQVQSKFIKFSEGLTTSELAAEEPAIFTGSEVRIIDDSVPLAQFAVAFKGASWTDPDSTALMVMRTILGSYNKRSVSSGGGKHKGSMLVQRIAINDIAESMTAFNYNYKDTGLFGVHAVAKPDCLDDLAYAIMYEVTQLCYRASEDDVVRARNQLKFSLLTEGTISVAQDIGHQLLAYGRRIPYAELFARIDAVDSSTIKRVACRFIKDKDIAIAAVGPVQGLPDYNYFARRTYWNRC</sequence>
<evidence type="ECO:0000259" key="11">
    <source>
        <dbReference type="Pfam" id="PF05193"/>
    </source>
</evidence>
<gene>
    <name evidence="12" type="ORF">DCAR_005653</name>
    <name evidence="13" type="ORF">DCAR_0206361</name>
</gene>
<dbReference type="Proteomes" id="UP000077755">
    <property type="component" value="Chromosome 2"/>
</dbReference>